<sequence>MHFLSGRQAGQKPLSPAVFNQPKARKQYRTVWSGRRPKASLSTAAGPLCRRPPRPVCRENRGG</sequence>
<accession>A0A136Q5B1</accession>
<dbReference type="AlphaFoldDB" id="A0A136Q5B1"/>
<evidence type="ECO:0000313" key="3">
    <source>
        <dbReference type="Proteomes" id="UP000070366"/>
    </source>
</evidence>
<comment type="caution">
    <text evidence="2">The sequence shown here is derived from an EMBL/GenBank/DDBJ whole genome shotgun (WGS) entry which is preliminary data.</text>
</comment>
<protein>
    <submittedName>
        <fullName evidence="2">Uncharacterized protein</fullName>
    </submittedName>
</protein>
<gene>
    <name evidence="2" type="ORF">HMPREF3293_01356</name>
</gene>
<organism evidence="2 3">
    <name type="scientific">Christensenella minuta</name>
    <dbReference type="NCBI Taxonomy" id="626937"/>
    <lineage>
        <taxon>Bacteria</taxon>
        <taxon>Bacillati</taxon>
        <taxon>Bacillota</taxon>
        <taxon>Clostridia</taxon>
        <taxon>Christensenellales</taxon>
        <taxon>Christensenellaceae</taxon>
        <taxon>Christensenella</taxon>
    </lineage>
</organism>
<name>A0A136Q5B1_9FIRM</name>
<evidence type="ECO:0000313" key="2">
    <source>
        <dbReference type="EMBL" id="KXK65863.1"/>
    </source>
</evidence>
<reference evidence="2 3" key="1">
    <citation type="submission" date="2016-02" db="EMBL/GenBank/DDBJ databases">
        <authorList>
            <person name="Wen L."/>
            <person name="He K."/>
            <person name="Yang H."/>
        </authorList>
    </citation>
    <scope>NUCLEOTIDE SEQUENCE [LARGE SCALE GENOMIC DNA]</scope>
    <source>
        <strain evidence="2 3">DSM 22607</strain>
    </source>
</reference>
<feature type="region of interest" description="Disordered" evidence="1">
    <location>
        <begin position="1"/>
        <end position="63"/>
    </location>
</feature>
<proteinExistence type="predicted"/>
<evidence type="ECO:0000256" key="1">
    <source>
        <dbReference type="SAM" id="MobiDB-lite"/>
    </source>
</evidence>
<keyword evidence="3" id="KW-1185">Reference proteome</keyword>
<dbReference type="Proteomes" id="UP000070366">
    <property type="component" value="Unassembled WGS sequence"/>
</dbReference>
<dbReference type="EMBL" id="LSZW01000055">
    <property type="protein sequence ID" value="KXK65863.1"/>
    <property type="molecule type" value="Genomic_DNA"/>
</dbReference>